<dbReference type="InterPro" id="IPR011330">
    <property type="entry name" value="Glyco_hydro/deAcase_b/a-brl"/>
</dbReference>
<evidence type="ECO:0000313" key="2">
    <source>
        <dbReference type="EMBL" id="AFD26140.1"/>
    </source>
</evidence>
<evidence type="ECO:0000259" key="1">
    <source>
        <dbReference type="Pfam" id="PF22790"/>
    </source>
</evidence>
<dbReference type="STRING" id="745776.DGo_CA2213"/>
<accession>H8GZ22</accession>
<dbReference type="SUPFAM" id="SSF88713">
    <property type="entry name" value="Glycoside hydrolase/deacetylase"/>
    <property type="match status" value="1"/>
</dbReference>
<protein>
    <submittedName>
        <fullName evidence="2">Sectered polysaccharide deacetylase</fullName>
    </submittedName>
</protein>
<dbReference type="Proteomes" id="UP000007575">
    <property type="component" value="Chromosome"/>
</dbReference>
<dbReference type="HOGENOM" id="CLU_813098_0_0_0"/>
<keyword evidence="3" id="KW-1185">Reference proteome</keyword>
<dbReference type="KEGG" id="dgo:DGo_CA2213"/>
<reference evidence="2 3" key="1">
    <citation type="journal article" date="2012" name="PLoS ONE">
        <title>Genome sequence and transcriptome analysis of the radioresistant bacterium Deinococcus gobiensis: insights into the extreme environmental adaptations.</title>
        <authorList>
            <person name="Yuan M."/>
            <person name="Chen M."/>
            <person name="Zhang W."/>
            <person name="Lu W."/>
            <person name="Wang J."/>
            <person name="Yang M."/>
            <person name="Zhao P."/>
            <person name="Tang R."/>
            <person name="Li X."/>
            <person name="Hao Y."/>
            <person name="Zhou Z."/>
            <person name="Zhan Y."/>
            <person name="Yu H."/>
            <person name="Teng C."/>
            <person name="Yan Y."/>
            <person name="Ping S."/>
            <person name="Wang Y."/>
            <person name="Lin M."/>
        </authorList>
    </citation>
    <scope>NUCLEOTIDE SEQUENCE [LARGE SCALE GENOMIC DNA]</scope>
    <source>
        <strain evidence="2 3">I-0</strain>
    </source>
</reference>
<dbReference type="eggNOG" id="COG0726">
    <property type="taxonomic scope" value="Bacteria"/>
</dbReference>
<dbReference type="PATRIC" id="fig|745776.4.peg.2271"/>
<dbReference type="EMBL" id="CP002191">
    <property type="protein sequence ID" value="AFD26140.1"/>
    <property type="molecule type" value="Genomic_DNA"/>
</dbReference>
<sequence length="319" mass="33711">MGLEVPADSPRHLRAALDALEAGRARATLLVPPALAAQVPTELRAATLAGHEIAGFGPPEPGGAGLALLEAVAGQPVTAWALDGGALSGAALRRLWAWGVAPLPAPLEEPQPGAVVRAWPAELGAFLPAARALGYRPGPVRALPDLRAGTPRDLAAALYSAVVEDRYARQEGVIDLSQRADAVMRVAPLDHAPPPLPLPPGTPTAELHLNSARLVGLASRSLLGTYRAYQRSLKDVGAALRDRPELAPAQAVFAVTLFHGPLEKSGFTLLELPPLRARWYGLGFRLVRAAYGTTRTPSDGQAWPKMAWMPRDAFLDRYG</sequence>
<evidence type="ECO:0000313" key="3">
    <source>
        <dbReference type="Proteomes" id="UP000007575"/>
    </source>
</evidence>
<feature type="domain" description="YkoP-like" evidence="1">
    <location>
        <begin position="203"/>
        <end position="318"/>
    </location>
</feature>
<dbReference type="Pfam" id="PF22790">
    <property type="entry name" value="YkoP"/>
    <property type="match status" value="1"/>
</dbReference>
<proteinExistence type="predicted"/>
<dbReference type="AlphaFoldDB" id="H8GZ22"/>
<gene>
    <name evidence="2" type="ordered locus">DGo_CA2213</name>
</gene>
<dbReference type="GO" id="GO:0005975">
    <property type="term" value="P:carbohydrate metabolic process"/>
    <property type="evidence" value="ECO:0007669"/>
    <property type="project" value="InterPro"/>
</dbReference>
<dbReference type="InterPro" id="IPR054467">
    <property type="entry name" value="YkoP-like_dom"/>
</dbReference>
<organism evidence="2 3">
    <name type="scientific">Deinococcus gobiensis (strain DSM 21396 / JCM 16679 / CGMCC 1.7299 / I-0)</name>
    <dbReference type="NCBI Taxonomy" id="745776"/>
    <lineage>
        <taxon>Bacteria</taxon>
        <taxon>Thermotogati</taxon>
        <taxon>Deinococcota</taxon>
        <taxon>Deinococci</taxon>
        <taxon>Deinococcales</taxon>
        <taxon>Deinococcaceae</taxon>
        <taxon>Deinococcus</taxon>
    </lineage>
</organism>
<name>H8GZ22_DEIGI</name>